<keyword evidence="2" id="KW-1185">Reference proteome</keyword>
<dbReference type="RefSeq" id="WP_307351321.1">
    <property type="nucleotide sequence ID" value="NZ_JAUSVS010000008.1"/>
</dbReference>
<organism evidence="1 2">
    <name type="scientific">Caulobacter ginsengisoli</name>
    <dbReference type="NCBI Taxonomy" id="400775"/>
    <lineage>
        <taxon>Bacteria</taxon>
        <taxon>Pseudomonadati</taxon>
        <taxon>Pseudomonadota</taxon>
        <taxon>Alphaproteobacteria</taxon>
        <taxon>Caulobacterales</taxon>
        <taxon>Caulobacteraceae</taxon>
        <taxon>Caulobacter</taxon>
    </lineage>
</organism>
<gene>
    <name evidence="1" type="ORF">QO010_003532</name>
</gene>
<name>A0ABU0IUQ9_9CAUL</name>
<reference evidence="1 2" key="1">
    <citation type="submission" date="2023-07" db="EMBL/GenBank/DDBJ databases">
        <title>Genomic Encyclopedia of Type Strains, Phase IV (KMG-IV): sequencing the most valuable type-strain genomes for metagenomic binning, comparative biology and taxonomic classification.</title>
        <authorList>
            <person name="Goeker M."/>
        </authorList>
    </citation>
    <scope>NUCLEOTIDE SEQUENCE [LARGE SCALE GENOMIC DNA]</scope>
    <source>
        <strain evidence="1 2">DSM 18695</strain>
    </source>
</reference>
<sequence length="176" mass="18375">MTLPPALARFEKALPVVAVVLVALTVVLAVRIGLQLRGLDSLHNEIGYQEDLVRDYGGRGARPIGVALLSSPLPDLPAAAVARMRRQAAEAGLTITEANTVGRDPAGPNMQMVRLSLLGTGDAPAVDRFARWVEANGRSVALRRIMLKAAIGPDGAPATQVYAELTVLAAVTVGAP</sequence>
<evidence type="ECO:0000313" key="1">
    <source>
        <dbReference type="EMBL" id="MDQ0465740.1"/>
    </source>
</evidence>
<comment type="caution">
    <text evidence="1">The sequence shown here is derived from an EMBL/GenBank/DDBJ whole genome shotgun (WGS) entry which is preliminary data.</text>
</comment>
<accession>A0ABU0IUQ9</accession>
<protein>
    <submittedName>
        <fullName evidence="1">Uncharacterized protein</fullName>
    </submittedName>
</protein>
<evidence type="ECO:0000313" key="2">
    <source>
        <dbReference type="Proteomes" id="UP001228905"/>
    </source>
</evidence>
<dbReference type="Proteomes" id="UP001228905">
    <property type="component" value="Unassembled WGS sequence"/>
</dbReference>
<proteinExistence type="predicted"/>
<dbReference type="EMBL" id="JAUSVS010000008">
    <property type="protein sequence ID" value="MDQ0465740.1"/>
    <property type="molecule type" value="Genomic_DNA"/>
</dbReference>